<evidence type="ECO:0000256" key="10">
    <source>
        <dbReference type="PIRNR" id="PIRNR010130"/>
    </source>
</evidence>
<dbReference type="PANTHER" id="PTHR39453:SF1">
    <property type="entry name" value="PHOSPHATE PROPANOYLTRANSFERASE"/>
    <property type="match status" value="1"/>
</dbReference>
<keyword evidence="5 10" id="KW-0808">Transferase</keyword>
<evidence type="ECO:0000256" key="3">
    <source>
        <dbReference type="ARBA" id="ARBA00012206"/>
    </source>
</evidence>
<keyword evidence="12" id="KW-1185">Reference proteome</keyword>
<comment type="similarity">
    <text evidence="2 10">Belongs to the PduL family.</text>
</comment>
<dbReference type="STRING" id="460384.SAMN05216313_105179"/>
<keyword evidence="7" id="KW-0862">Zinc</keyword>
<proteinExistence type="inferred from homology"/>
<evidence type="ECO:0000256" key="7">
    <source>
        <dbReference type="ARBA" id="ARBA00022833"/>
    </source>
</evidence>
<dbReference type="GO" id="GO:0051144">
    <property type="term" value="P:1,2-propanediol catabolic process"/>
    <property type="evidence" value="ECO:0007669"/>
    <property type="project" value="UniProtKB-UniPathway"/>
</dbReference>
<keyword evidence="6" id="KW-0479">Metal-binding</keyword>
<evidence type="ECO:0000256" key="5">
    <source>
        <dbReference type="ARBA" id="ARBA00022679"/>
    </source>
</evidence>
<evidence type="ECO:0000256" key="8">
    <source>
        <dbReference type="ARBA" id="ARBA00023315"/>
    </source>
</evidence>
<dbReference type="UniPathway" id="UPA00621"/>
<dbReference type="Pfam" id="PF06130">
    <property type="entry name" value="PTAC"/>
    <property type="match status" value="1"/>
</dbReference>
<reference evidence="12" key="1">
    <citation type="submission" date="2016-10" db="EMBL/GenBank/DDBJ databases">
        <authorList>
            <person name="Varghese N."/>
            <person name="Submissions S."/>
        </authorList>
    </citation>
    <scope>NUCLEOTIDE SEQUENCE [LARGE SCALE GENOMIC DNA]</scope>
    <source>
        <strain evidence="12">NLAE-zl-G277</strain>
    </source>
</reference>
<dbReference type="PANTHER" id="PTHR39453">
    <property type="entry name" value="PHOSPHATE PROPANOYLTRANSFERASE"/>
    <property type="match status" value="1"/>
</dbReference>
<organism evidence="11 12">
    <name type="scientific">Enterocloster lavalensis</name>
    <dbReference type="NCBI Taxonomy" id="460384"/>
    <lineage>
        <taxon>Bacteria</taxon>
        <taxon>Bacillati</taxon>
        <taxon>Bacillota</taxon>
        <taxon>Clostridia</taxon>
        <taxon>Lachnospirales</taxon>
        <taxon>Lachnospiraceae</taxon>
        <taxon>Enterocloster</taxon>
    </lineage>
</organism>
<protein>
    <recommendedName>
        <fullName evidence="4 10">Phosphate propanoyltransferase</fullName>
        <ecNumber evidence="3 10">2.3.1.222</ecNumber>
    </recommendedName>
</protein>
<evidence type="ECO:0000256" key="4">
    <source>
        <dbReference type="ARBA" id="ARBA00020837"/>
    </source>
</evidence>
<evidence type="ECO:0000256" key="6">
    <source>
        <dbReference type="ARBA" id="ARBA00022723"/>
    </source>
</evidence>
<comment type="function">
    <text evidence="10">Involved in 1,2-propanediol (1,2-PD) degradation by catalyzing the conversion of propanoyl-CoA to propanoyl-phosphate.</text>
</comment>
<dbReference type="RefSeq" id="WP_242956287.1">
    <property type="nucleotide sequence ID" value="NZ_DAINWJ010000295.1"/>
</dbReference>
<dbReference type="GO" id="GO:0046872">
    <property type="term" value="F:metal ion binding"/>
    <property type="evidence" value="ECO:0007669"/>
    <property type="project" value="UniProtKB-KW"/>
</dbReference>
<comment type="cofactor">
    <cofactor evidence="1">
        <name>Zn(2+)</name>
        <dbReference type="ChEBI" id="CHEBI:29105"/>
    </cofactor>
</comment>
<evidence type="ECO:0000313" key="11">
    <source>
        <dbReference type="EMBL" id="SET38294.1"/>
    </source>
</evidence>
<dbReference type="InterPro" id="IPR008300">
    <property type="entry name" value="PTAC"/>
</dbReference>
<comment type="catalytic activity">
    <reaction evidence="9 10">
        <text>propanoyl-CoA + phosphate = propanoyl phosphate + CoA</text>
        <dbReference type="Rhea" id="RHEA:28046"/>
        <dbReference type="ChEBI" id="CHEBI:43474"/>
        <dbReference type="ChEBI" id="CHEBI:57287"/>
        <dbReference type="ChEBI" id="CHEBI:57392"/>
        <dbReference type="ChEBI" id="CHEBI:58933"/>
        <dbReference type="EC" id="2.3.1.222"/>
    </reaction>
</comment>
<keyword evidence="8 10" id="KW-0012">Acyltransferase</keyword>
<dbReference type="AlphaFoldDB" id="A0A1I0E1T3"/>
<evidence type="ECO:0000256" key="9">
    <source>
        <dbReference type="ARBA" id="ARBA00047589"/>
    </source>
</evidence>
<accession>A0A1I0E1T3</accession>
<gene>
    <name evidence="11" type="ORF">SAMN05216313_105179</name>
</gene>
<dbReference type="EC" id="2.3.1.222" evidence="3 10"/>
<dbReference type="PIRSF" id="PIRSF010130">
    <property type="entry name" value="PduL"/>
    <property type="match status" value="1"/>
</dbReference>
<evidence type="ECO:0000256" key="2">
    <source>
        <dbReference type="ARBA" id="ARBA00007342"/>
    </source>
</evidence>
<evidence type="ECO:0000256" key="1">
    <source>
        <dbReference type="ARBA" id="ARBA00001947"/>
    </source>
</evidence>
<dbReference type="GO" id="GO:0016747">
    <property type="term" value="F:acyltransferase activity, transferring groups other than amino-acyl groups"/>
    <property type="evidence" value="ECO:0007669"/>
    <property type="project" value="InterPro"/>
</dbReference>
<evidence type="ECO:0000313" key="12">
    <source>
        <dbReference type="Proteomes" id="UP000198508"/>
    </source>
</evidence>
<dbReference type="NCBIfam" id="NF011652">
    <property type="entry name" value="PRK15070.1"/>
    <property type="match status" value="1"/>
</dbReference>
<dbReference type="Proteomes" id="UP000198508">
    <property type="component" value="Unassembled WGS sequence"/>
</dbReference>
<dbReference type="EMBL" id="FOIM01000005">
    <property type="protein sequence ID" value="SET38294.1"/>
    <property type="molecule type" value="Genomic_DNA"/>
</dbReference>
<sequence>MWDRENMAALVAELVTAQVREFAGGYYQVPVGISARHIHLTREDVEALFGPGHRLRPMKPLSQPGQFACEEQVELTGPRGSIARVRVLGPERPASQVELSGTDCLKLGIDAPVRTSGQLSGTPGITVKGPAGVLELGAGLIIADRHIHMTPEDARWFGVEDGERVSVRVGGPRGGLMGQVVIRVSEKGRLDFHVDTDDANAFRLKQGQLLELVKEGTR</sequence>
<name>A0A1I0E1T3_9FIRM</name>
<comment type="pathway">
    <text evidence="10">Polyol metabolism; 1,2-propanediol degradation.</text>
</comment>